<dbReference type="InterPro" id="IPR011990">
    <property type="entry name" value="TPR-like_helical_dom_sf"/>
</dbReference>
<dbReference type="Gene3D" id="1.25.40.10">
    <property type="entry name" value="Tetratricopeptide repeat domain"/>
    <property type="match status" value="1"/>
</dbReference>
<dbReference type="GO" id="GO:0042054">
    <property type="term" value="F:histone methyltransferase activity"/>
    <property type="evidence" value="ECO:0007669"/>
    <property type="project" value="TreeGrafter"/>
</dbReference>
<reference evidence="2 3" key="1">
    <citation type="submission" date="2016-08" db="EMBL/GenBank/DDBJ databases">
        <authorList>
            <person name="Seilhamer J.J."/>
        </authorList>
    </citation>
    <scope>NUCLEOTIDE SEQUENCE [LARGE SCALE GENOMIC DNA]</scope>
    <source>
        <strain evidence="2 3">P1-7</strain>
    </source>
</reference>
<dbReference type="GO" id="GO:0032259">
    <property type="term" value="P:methylation"/>
    <property type="evidence" value="ECO:0007669"/>
    <property type="project" value="UniProtKB-KW"/>
</dbReference>
<dbReference type="PROSITE" id="PS50005">
    <property type="entry name" value="TPR"/>
    <property type="match status" value="2"/>
</dbReference>
<dbReference type="SUPFAM" id="SSF48452">
    <property type="entry name" value="TPR-like"/>
    <property type="match status" value="1"/>
</dbReference>
<keyword evidence="2" id="KW-0489">Methyltransferase</keyword>
<dbReference type="SMART" id="SM00028">
    <property type="entry name" value="TPR"/>
    <property type="match status" value="2"/>
</dbReference>
<keyword evidence="1" id="KW-0802">TPR repeat</keyword>
<dbReference type="CDD" id="cd02440">
    <property type="entry name" value="AdoMet_MTases"/>
    <property type="match status" value="1"/>
</dbReference>
<dbReference type="PROSITE" id="PS51678">
    <property type="entry name" value="SAM_MT_PRMT"/>
    <property type="match status" value="1"/>
</dbReference>
<dbReference type="Proteomes" id="UP000199205">
    <property type="component" value="Unassembled WGS sequence"/>
</dbReference>
<dbReference type="GO" id="GO:0016274">
    <property type="term" value="F:protein-arginine N-methyltransferase activity"/>
    <property type="evidence" value="ECO:0007669"/>
    <property type="project" value="InterPro"/>
</dbReference>
<dbReference type="PANTHER" id="PTHR11006:SF4">
    <property type="entry name" value="PROTEIN ARGININE N-METHYLTRANSFERASE 7"/>
    <property type="match status" value="1"/>
</dbReference>
<dbReference type="EMBL" id="FMAF01000017">
    <property type="protein sequence ID" value="SCB43786.1"/>
    <property type="molecule type" value="Genomic_DNA"/>
</dbReference>
<dbReference type="Gene3D" id="2.70.160.11">
    <property type="entry name" value="Hnrnp arginine n-methyltransferase1"/>
    <property type="match status" value="1"/>
</dbReference>
<feature type="repeat" description="TPR" evidence="1">
    <location>
        <begin position="51"/>
        <end position="84"/>
    </location>
</feature>
<dbReference type="InterPro" id="IPR019734">
    <property type="entry name" value="TPR_rpt"/>
</dbReference>
<gene>
    <name evidence="2" type="ORF">GA0061101_117137</name>
</gene>
<evidence type="ECO:0000256" key="1">
    <source>
        <dbReference type="PROSITE-ProRule" id="PRU00339"/>
    </source>
</evidence>
<feature type="repeat" description="TPR" evidence="1">
    <location>
        <begin position="17"/>
        <end position="50"/>
    </location>
</feature>
<dbReference type="AlphaFoldDB" id="A0A1C3WV95"/>
<accession>A0A1C3WV95</accession>
<dbReference type="Gene3D" id="3.40.50.150">
    <property type="entry name" value="Vaccinia Virus protein VP39"/>
    <property type="match status" value="1"/>
</dbReference>
<evidence type="ECO:0000313" key="2">
    <source>
        <dbReference type="EMBL" id="SCB43786.1"/>
    </source>
</evidence>
<name>A0A1C3WV95_9HYPH</name>
<dbReference type="SUPFAM" id="SSF53335">
    <property type="entry name" value="S-adenosyl-L-methionine-dependent methyltransferases"/>
    <property type="match status" value="1"/>
</dbReference>
<organism evidence="2 3">
    <name type="scientific">Rhizobium lusitanum</name>
    <dbReference type="NCBI Taxonomy" id="293958"/>
    <lineage>
        <taxon>Bacteria</taxon>
        <taxon>Pseudomonadati</taxon>
        <taxon>Pseudomonadota</taxon>
        <taxon>Alphaproteobacteria</taxon>
        <taxon>Hyphomicrobiales</taxon>
        <taxon>Rhizobiaceae</taxon>
        <taxon>Rhizobium/Agrobacterium group</taxon>
        <taxon>Rhizobium</taxon>
    </lineage>
</organism>
<sequence>MAIGYWNDMLAIKPDHLVALLEKGALVLKRGETDEAIRCFEAAAIVSPDNPLALNNLAVALVQASRHHEALDHFRRLAGLQPENIMLQHQVRRQTSRVVPFWHIPMLNDVHRNAAFEEAIKKVVAARGTSVQILDIGAGSGLLSMMAARAGATNIVTCEAVPVIAEIAKRIVAQNGFSDRIAVVDKISTDLVIGRDMGARADILVSEILSSDLLAEDVLNTFEDAHARLTNEGATIIPRAATAVGCLVESNVLNQYAFVEEVSGFDVSEFTQLAANRLPVHGTMTEWKRLSPDVDLQKIDLTQSKYAEEMRIVEIPVISDGIATGIVQWIKIDLAEGVEFVNHPDNYSDGGWLQILHPFPRPIQVESGTALQIIAGHDRSSLILMPLSSARN</sequence>
<dbReference type="RefSeq" id="WP_245297578.1">
    <property type="nucleotide sequence ID" value="NZ_FMAF01000017.1"/>
</dbReference>
<dbReference type="Pfam" id="PF13432">
    <property type="entry name" value="TPR_16"/>
    <property type="match status" value="1"/>
</dbReference>
<dbReference type="InterPro" id="IPR029063">
    <property type="entry name" value="SAM-dependent_MTases_sf"/>
</dbReference>
<keyword evidence="2" id="KW-0808">Transferase</keyword>
<evidence type="ECO:0000313" key="3">
    <source>
        <dbReference type="Proteomes" id="UP000199205"/>
    </source>
</evidence>
<dbReference type="FunFam" id="3.40.50.150:FF:000071">
    <property type="entry name" value="Protein arginine N-methyltransferase 7"/>
    <property type="match status" value="1"/>
</dbReference>
<dbReference type="Pfam" id="PF06325">
    <property type="entry name" value="PrmA"/>
    <property type="match status" value="1"/>
</dbReference>
<proteinExistence type="predicted"/>
<dbReference type="InterPro" id="IPR025799">
    <property type="entry name" value="Arg_MeTrfase"/>
</dbReference>
<protein>
    <submittedName>
        <fullName evidence="2">Predicted RNA methylase</fullName>
    </submittedName>
</protein>
<dbReference type="PANTHER" id="PTHR11006">
    <property type="entry name" value="PROTEIN ARGININE N-METHYLTRANSFERASE"/>
    <property type="match status" value="1"/>
</dbReference>